<dbReference type="GO" id="GO:0000724">
    <property type="term" value="P:double-strand break repair via homologous recombination"/>
    <property type="evidence" value="ECO:0007669"/>
    <property type="project" value="TreeGrafter"/>
</dbReference>
<evidence type="ECO:0000259" key="8">
    <source>
        <dbReference type="Pfam" id="PF08585"/>
    </source>
</evidence>
<dbReference type="InterPro" id="IPR049363">
    <property type="entry name" value="RMI1_N"/>
</dbReference>
<dbReference type="Gene3D" id="2.40.50.510">
    <property type="match status" value="2"/>
</dbReference>
<dbReference type="InterPro" id="IPR032199">
    <property type="entry name" value="RMI1_C"/>
</dbReference>
<dbReference type="AlphaFoldDB" id="A0A7L1TFG6"/>
<feature type="compositionally biased region" description="Basic and acidic residues" evidence="7">
    <location>
        <begin position="374"/>
        <end position="383"/>
    </location>
</feature>
<keyword evidence="12" id="KW-1185">Reference proteome</keyword>
<evidence type="ECO:0000256" key="5">
    <source>
        <dbReference type="ARBA" id="ARBA00023242"/>
    </source>
</evidence>
<dbReference type="InterPro" id="IPR042470">
    <property type="entry name" value="RMI1_N_C_sf"/>
</dbReference>
<dbReference type="Gene3D" id="1.10.8.1020">
    <property type="entry name" value="RecQ-mediated genome instability protein 1, N-terminal domain"/>
    <property type="match status" value="1"/>
</dbReference>
<evidence type="ECO:0000256" key="4">
    <source>
        <dbReference type="ARBA" id="ARBA00022705"/>
    </source>
</evidence>
<dbReference type="Gene3D" id="2.40.50.770">
    <property type="entry name" value="RecQ-mediated genome instability protein Rmi1, C-terminal domain"/>
    <property type="match status" value="1"/>
</dbReference>
<feature type="domain" description="RecQ mediated genome instability protein 1 OB-fold" evidence="8">
    <location>
        <begin position="69"/>
        <end position="205"/>
    </location>
</feature>
<evidence type="ECO:0000256" key="3">
    <source>
        <dbReference type="ARBA" id="ARBA00018987"/>
    </source>
</evidence>
<dbReference type="GO" id="GO:0000712">
    <property type="term" value="P:resolution of meiotic recombination intermediates"/>
    <property type="evidence" value="ECO:0007669"/>
    <property type="project" value="TreeGrafter"/>
</dbReference>
<evidence type="ECO:0000259" key="10">
    <source>
        <dbReference type="Pfam" id="PF21000"/>
    </source>
</evidence>
<feature type="non-terminal residue" evidence="11">
    <location>
        <position position="1"/>
    </location>
</feature>
<dbReference type="GO" id="GO:0006260">
    <property type="term" value="P:DNA replication"/>
    <property type="evidence" value="ECO:0007669"/>
    <property type="project" value="UniProtKB-KW"/>
</dbReference>
<comment type="caution">
    <text evidence="11">The sequence shown here is derived from an EMBL/GenBank/DDBJ whole genome shotgun (WGS) entry which is preliminary data.</text>
</comment>
<comment type="similarity">
    <text evidence="2">Belongs to the RMI1 family.</text>
</comment>
<feature type="domain" description="RecQ-mediated genome instability protein 1 C-terminal OB-fold" evidence="9">
    <location>
        <begin position="485"/>
        <end position="620"/>
    </location>
</feature>
<evidence type="ECO:0000256" key="7">
    <source>
        <dbReference type="SAM" id="MobiDB-lite"/>
    </source>
</evidence>
<accession>A0A7L1TFG6</accession>
<dbReference type="EMBL" id="VXBL01009781">
    <property type="protein sequence ID" value="NXO60072.1"/>
    <property type="molecule type" value="Genomic_DNA"/>
</dbReference>
<gene>
    <name evidence="11" type="primary">Rmi1</name>
    <name evidence="11" type="ORF">ARAGUA_R02932</name>
</gene>
<dbReference type="Pfam" id="PF16099">
    <property type="entry name" value="RMI1_C"/>
    <property type="match status" value="1"/>
</dbReference>
<dbReference type="Proteomes" id="UP000567570">
    <property type="component" value="Unassembled WGS sequence"/>
</dbReference>
<dbReference type="PANTHER" id="PTHR14790:SF15">
    <property type="entry name" value="RECQ-MEDIATED GENOME INSTABILITY PROTEIN 1"/>
    <property type="match status" value="1"/>
</dbReference>
<dbReference type="GO" id="GO:0016604">
    <property type="term" value="C:nuclear body"/>
    <property type="evidence" value="ECO:0007669"/>
    <property type="project" value="TreeGrafter"/>
</dbReference>
<evidence type="ECO:0000256" key="1">
    <source>
        <dbReference type="ARBA" id="ARBA00004123"/>
    </source>
</evidence>
<evidence type="ECO:0000259" key="9">
    <source>
        <dbReference type="Pfam" id="PF16099"/>
    </source>
</evidence>
<evidence type="ECO:0000313" key="11">
    <source>
        <dbReference type="EMBL" id="NXO60072.1"/>
    </source>
</evidence>
<dbReference type="PANTHER" id="PTHR14790">
    <property type="entry name" value="RECQ-MEDIATED GENOME INSTABILITY PROTEIN 1 RMI1"/>
    <property type="match status" value="1"/>
</dbReference>
<reference evidence="11 12" key="1">
    <citation type="submission" date="2019-09" db="EMBL/GenBank/DDBJ databases">
        <title>Bird 10,000 Genomes (B10K) Project - Family phase.</title>
        <authorList>
            <person name="Zhang G."/>
        </authorList>
    </citation>
    <scope>NUCLEOTIDE SEQUENCE [LARGE SCALE GENOMIC DNA]</scope>
    <source>
        <strain evidence="11">B10K-DU-002-11</strain>
        <tissue evidence="11">Muscle</tissue>
    </source>
</reference>
<dbReference type="Pfam" id="PF08585">
    <property type="entry name" value="RMI1_N_C"/>
    <property type="match status" value="1"/>
</dbReference>
<dbReference type="GO" id="GO:0000166">
    <property type="term" value="F:nucleotide binding"/>
    <property type="evidence" value="ECO:0007669"/>
    <property type="project" value="InterPro"/>
</dbReference>
<dbReference type="FunFam" id="1.10.8.1020:FF:000001">
    <property type="entry name" value="RecQ-mediated genome instability protein 1"/>
    <property type="match status" value="1"/>
</dbReference>
<evidence type="ECO:0000313" key="12">
    <source>
        <dbReference type="Proteomes" id="UP000567570"/>
    </source>
</evidence>
<evidence type="ECO:0000256" key="2">
    <source>
        <dbReference type="ARBA" id="ARBA00006395"/>
    </source>
</evidence>
<feature type="domain" description="RMI1 N-terminal" evidence="10">
    <location>
        <begin position="14"/>
        <end position="63"/>
    </location>
</feature>
<dbReference type="FunFam" id="2.40.50.770:FF:000002">
    <property type="entry name" value="recQ-mediated genome instability protein 1"/>
    <property type="match status" value="1"/>
</dbReference>
<dbReference type="InterPro" id="IPR044881">
    <property type="entry name" value="RMI1_N_N_sf"/>
</dbReference>
<feature type="region of interest" description="Disordered" evidence="7">
    <location>
        <begin position="374"/>
        <end position="395"/>
    </location>
</feature>
<organism evidence="11 12">
    <name type="scientific">Aramus guarauna</name>
    <name type="common">Limpkin</name>
    <name type="synonym">Scolopax guarauna</name>
    <dbReference type="NCBI Taxonomy" id="54356"/>
    <lineage>
        <taxon>Eukaryota</taxon>
        <taxon>Metazoa</taxon>
        <taxon>Chordata</taxon>
        <taxon>Craniata</taxon>
        <taxon>Vertebrata</taxon>
        <taxon>Euteleostomi</taxon>
        <taxon>Archelosauria</taxon>
        <taxon>Archosauria</taxon>
        <taxon>Dinosauria</taxon>
        <taxon>Saurischia</taxon>
        <taxon>Theropoda</taxon>
        <taxon>Coelurosauria</taxon>
        <taxon>Aves</taxon>
        <taxon>Neognathae</taxon>
        <taxon>Neoaves</taxon>
        <taxon>Gruiformes</taxon>
        <taxon>Aramidae</taxon>
        <taxon>Aramus</taxon>
    </lineage>
</organism>
<protein>
    <recommendedName>
        <fullName evidence="3">RecQ-mediated genome instability protein 1</fullName>
    </recommendedName>
</protein>
<proteinExistence type="inferred from homology"/>
<dbReference type="Pfam" id="PF21000">
    <property type="entry name" value="RMI1_N_N"/>
    <property type="match status" value="1"/>
</dbReference>
<feature type="non-terminal residue" evidence="11">
    <location>
        <position position="622"/>
    </location>
</feature>
<comment type="function">
    <text evidence="6">Essential component of the RMI complex, a complex that plays an important role in the processing of homologous recombination intermediates to limit DNA crossover formation in cells. Promotes TOP3A binding to double Holliday junctions (DHJ) and hence stimulates TOP3A-mediated dissolution. Required for BLM phosphorylation during mitosis. Within the BLM complex, required for BLM and TOP3A stability.</text>
</comment>
<keyword evidence="5" id="KW-0539">Nucleus</keyword>
<dbReference type="InterPro" id="IPR013894">
    <property type="entry name" value="RMI1_OB"/>
</dbReference>
<evidence type="ECO:0000256" key="6">
    <source>
        <dbReference type="ARBA" id="ARBA00024977"/>
    </source>
</evidence>
<comment type="subcellular location">
    <subcellularLocation>
        <location evidence="1">Nucleus</location>
    </subcellularLocation>
</comment>
<sequence>MSTSNIAARVETWLSSTWHVKVPLTWLEACISWIQEENSGSDLSQAQINRQVFEQWLLTDLRDLEHPVLPNCILNAPKGELSGFYSIQIDSLVDVSQPAYLQLQKLRGKNTVNEEVTASTQAFQKPWEAKPTRMLMLQLTDGIHQIQGMEYQPVPVLHSNLPPGTKITVQGNIAYRLGVLLLKPENVKLLGGEVDALLEEYSQERVLARLIGETENPNSVGQAGHDQIVSRPMDELEQTLGPSDEELLASLDENNELTLNNKTSLESGYCSRSNNFSTASGSLTAHNGNVLLWESGSPLPHSDEQVSPPIAYADGFFNDFPLEDDFLLEEEIQRELDEVPPANMNRNIGLVTETLPHTSKSSCNLSLNGTCEKDDVNERDKPVETTSKQKTFGGTVFDGNGNSMSSFSQHKSIHQTCSFADFSSENLPVERQNDADLDESRCKSQHTSDSRLLNDDTVFFSKTNPEAESRTFPYIAEEAHLDLDSPPFTYISLLLAKKLETVTILKVKCFIVTLTGNLTSSNGSWGIKAKISDGSAYLEVDFADDILTSLIGFSVPEMNRMKKDPALHLKLKDGLEKCQKQLIDLCCLMTIEFNPLQSKATVLILQDADARHLEQLKKRLNK</sequence>
<dbReference type="SMART" id="SM01161">
    <property type="entry name" value="DUF1767"/>
    <property type="match status" value="1"/>
</dbReference>
<dbReference type="GO" id="GO:0031422">
    <property type="term" value="C:RecQ family helicase-topoisomerase III complex"/>
    <property type="evidence" value="ECO:0007669"/>
    <property type="project" value="TreeGrafter"/>
</dbReference>
<name>A0A7L1TFG6_ARAGA</name>
<keyword evidence="4" id="KW-0235">DNA replication</keyword>